<reference evidence="2" key="1">
    <citation type="journal article" date="2019" name="Int. J. Syst. Evol. Microbiol.">
        <title>The Global Catalogue of Microorganisms (GCM) 10K type strain sequencing project: providing services to taxonomists for standard genome sequencing and annotation.</title>
        <authorList>
            <consortium name="The Broad Institute Genomics Platform"/>
            <consortium name="The Broad Institute Genome Sequencing Center for Infectious Disease"/>
            <person name="Wu L."/>
            <person name="Ma J."/>
        </authorList>
    </citation>
    <scope>NUCLEOTIDE SEQUENCE [LARGE SCALE GENOMIC DNA]</scope>
    <source>
        <strain evidence="2">CGMCC 1.15053</strain>
    </source>
</reference>
<evidence type="ECO:0000313" key="2">
    <source>
        <dbReference type="Proteomes" id="UP001595979"/>
    </source>
</evidence>
<protein>
    <submittedName>
        <fullName evidence="1">SIR2 family protein</fullName>
    </submittedName>
</protein>
<keyword evidence="2" id="KW-1185">Reference proteome</keyword>
<dbReference type="SUPFAM" id="SSF52467">
    <property type="entry name" value="DHS-like NAD/FAD-binding domain"/>
    <property type="match status" value="1"/>
</dbReference>
<evidence type="ECO:0000313" key="1">
    <source>
        <dbReference type="EMBL" id="MFC5849356.1"/>
    </source>
</evidence>
<dbReference type="EMBL" id="JBHSOH010000020">
    <property type="protein sequence ID" value="MFC5849356.1"/>
    <property type="molecule type" value="Genomic_DNA"/>
</dbReference>
<dbReference type="Pfam" id="PF13289">
    <property type="entry name" value="SIR2_2"/>
    <property type="match status" value="1"/>
</dbReference>
<dbReference type="Gene3D" id="3.40.50.1220">
    <property type="entry name" value="TPP-binding domain"/>
    <property type="match status" value="1"/>
</dbReference>
<dbReference type="Proteomes" id="UP001595979">
    <property type="component" value="Unassembled WGS sequence"/>
</dbReference>
<sequence>MTLPPHLIELAVSIHHNHGVYALLLGSGMSRAAGIPTAWGIVEDLMRQVAQASGVTPVPEGKALHTWYATTFGVEASYSELITKLEPTSAGQRNLLRSYFEREDEEGQLLPHEPSRAHRAIARLCQAGVVRVIVTTNFDRLAEQALAEVGVIPTVISNELEIEAAPPLVHGGVFVLKLHGDYVKDDVRNSVDDLETYPERLRAYLERVLDEFGLIVCGWSGEWDRALRHSLLQTPNRRYPLVWSAYSEPSAAARELIEARRGRLVARLDADVFFEQLEGRVLALQELRWAPPSDAHVLAAEVKRFMAHPVRDGARLTDLIERVCDDLNTAIRKEAGPPGQSDIKLGLDWVLGVSRPLLHVLGAVLKYDRSGEWTATLKEALTRIDWDVHGLGVPMTDTEQQLRRLPVLLVGLATAGLSAAYGKPEAATFLQADPYREAHATRYSPVEALLRSASLNDQLENVEFTQRAVPIRYWAVDKLVEELAPYFNPATTYEDLRVGELLLALIALDEVVFRRPGKSLMQNTTAVQGTHLYHLSPERARVRLFTLFEPGLKRLPERLGTVAQQPLAAEYDKAAPSAVISRYDYGSGGFRADMSALVSRAFD</sequence>
<dbReference type="InterPro" id="IPR029035">
    <property type="entry name" value="DHS-like_NAD/FAD-binding_dom"/>
</dbReference>
<dbReference type="RefSeq" id="WP_380050441.1">
    <property type="nucleotide sequence ID" value="NZ_JBHSOH010000020.1"/>
</dbReference>
<comment type="caution">
    <text evidence="1">The sequence shown here is derived from an EMBL/GenBank/DDBJ whole genome shotgun (WGS) entry which is preliminary data.</text>
</comment>
<accession>A0ABW1DNK6</accession>
<name>A0ABW1DNK6_9DEIO</name>
<gene>
    <name evidence="1" type="ORF">ACFPQ6_13670</name>
</gene>
<organism evidence="1 2">
    <name type="scientific">Deinococcus petrolearius</name>
    <dbReference type="NCBI Taxonomy" id="1751295"/>
    <lineage>
        <taxon>Bacteria</taxon>
        <taxon>Thermotogati</taxon>
        <taxon>Deinococcota</taxon>
        <taxon>Deinococci</taxon>
        <taxon>Deinococcales</taxon>
        <taxon>Deinococcaceae</taxon>
        <taxon>Deinococcus</taxon>
    </lineage>
</organism>
<proteinExistence type="predicted"/>